<dbReference type="Gramene" id="EFJ08759">
    <property type="protein sequence ID" value="EFJ08759"/>
    <property type="gene ID" value="SELMODRAFT_428651"/>
</dbReference>
<protein>
    <submittedName>
        <fullName evidence="2">Uncharacterized protein</fullName>
    </submittedName>
</protein>
<evidence type="ECO:0000313" key="3">
    <source>
        <dbReference type="Proteomes" id="UP000001514"/>
    </source>
</evidence>
<sequence>MLLVVMLLPDARCSLLCVFLFEDCRRSSSSWEKFLLALPVHSWKTPPRQESMEACVSGIQNHLREEQVGEQDSGLSYRGEEQGSFWSKSKKTGKKEGRSADLP</sequence>
<feature type="region of interest" description="Disordered" evidence="1">
    <location>
        <begin position="67"/>
        <end position="103"/>
    </location>
</feature>
<evidence type="ECO:0000313" key="2">
    <source>
        <dbReference type="EMBL" id="EFJ08759.1"/>
    </source>
</evidence>
<accession>D8T3K4</accession>
<dbReference type="AlphaFoldDB" id="D8T3K4"/>
<gene>
    <name evidence="2" type="ORF">SELMODRAFT_428651</name>
</gene>
<feature type="compositionally biased region" description="Basic and acidic residues" evidence="1">
    <location>
        <begin position="94"/>
        <end position="103"/>
    </location>
</feature>
<keyword evidence="3" id="KW-1185">Reference proteome</keyword>
<dbReference type="KEGG" id="smo:SELMODRAFT_428651"/>
<reference evidence="2 3" key="1">
    <citation type="journal article" date="2011" name="Science">
        <title>The Selaginella genome identifies genetic changes associated with the evolution of vascular plants.</title>
        <authorList>
            <person name="Banks J.A."/>
            <person name="Nishiyama T."/>
            <person name="Hasebe M."/>
            <person name="Bowman J.L."/>
            <person name="Gribskov M."/>
            <person name="dePamphilis C."/>
            <person name="Albert V.A."/>
            <person name="Aono N."/>
            <person name="Aoyama T."/>
            <person name="Ambrose B.A."/>
            <person name="Ashton N.W."/>
            <person name="Axtell M.J."/>
            <person name="Barker E."/>
            <person name="Barker M.S."/>
            <person name="Bennetzen J.L."/>
            <person name="Bonawitz N.D."/>
            <person name="Chapple C."/>
            <person name="Cheng C."/>
            <person name="Correa L.G."/>
            <person name="Dacre M."/>
            <person name="DeBarry J."/>
            <person name="Dreyer I."/>
            <person name="Elias M."/>
            <person name="Engstrom E.M."/>
            <person name="Estelle M."/>
            <person name="Feng L."/>
            <person name="Finet C."/>
            <person name="Floyd S.K."/>
            <person name="Frommer W.B."/>
            <person name="Fujita T."/>
            <person name="Gramzow L."/>
            <person name="Gutensohn M."/>
            <person name="Harholt J."/>
            <person name="Hattori M."/>
            <person name="Heyl A."/>
            <person name="Hirai T."/>
            <person name="Hiwatashi Y."/>
            <person name="Ishikawa M."/>
            <person name="Iwata M."/>
            <person name="Karol K.G."/>
            <person name="Koehler B."/>
            <person name="Kolukisaoglu U."/>
            <person name="Kubo M."/>
            <person name="Kurata T."/>
            <person name="Lalonde S."/>
            <person name="Li K."/>
            <person name="Li Y."/>
            <person name="Litt A."/>
            <person name="Lyons E."/>
            <person name="Manning G."/>
            <person name="Maruyama T."/>
            <person name="Michael T.P."/>
            <person name="Mikami K."/>
            <person name="Miyazaki S."/>
            <person name="Morinaga S."/>
            <person name="Murata T."/>
            <person name="Mueller-Roeber B."/>
            <person name="Nelson D.R."/>
            <person name="Obara M."/>
            <person name="Oguri Y."/>
            <person name="Olmstead R.G."/>
            <person name="Onodera N."/>
            <person name="Petersen B.L."/>
            <person name="Pils B."/>
            <person name="Prigge M."/>
            <person name="Rensing S.A."/>
            <person name="Riano-Pachon D.M."/>
            <person name="Roberts A.W."/>
            <person name="Sato Y."/>
            <person name="Scheller H.V."/>
            <person name="Schulz B."/>
            <person name="Schulz C."/>
            <person name="Shakirov E.V."/>
            <person name="Shibagaki N."/>
            <person name="Shinohara N."/>
            <person name="Shippen D.E."/>
            <person name="Soerensen I."/>
            <person name="Sotooka R."/>
            <person name="Sugimoto N."/>
            <person name="Sugita M."/>
            <person name="Sumikawa N."/>
            <person name="Tanurdzic M."/>
            <person name="Theissen G."/>
            <person name="Ulvskov P."/>
            <person name="Wakazuki S."/>
            <person name="Weng J.K."/>
            <person name="Willats W.W."/>
            <person name="Wipf D."/>
            <person name="Wolf P.G."/>
            <person name="Yang L."/>
            <person name="Zimmer A.D."/>
            <person name="Zhu Q."/>
            <person name="Mitros T."/>
            <person name="Hellsten U."/>
            <person name="Loque D."/>
            <person name="Otillar R."/>
            <person name="Salamov A."/>
            <person name="Schmutz J."/>
            <person name="Shapiro H."/>
            <person name="Lindquist E."/>
            <person name="Lucas S."/>
            <person name="Rokhsar D."/>
            <person name="Grigoriev I.V."/>
        </authorList>
    </citation>
    <scope>NUCLEOTIDE SEQUENCE [LARGE SCALE GENOMIC DNA]</scope>
</reference>
<dbReference type="EMBL" id="GL377670">
    <property type="protein sequence ID" value="EFJ08759.1"/>
    <property type="molecule type" value="Genomic_DNA"/>
</dbReference>
<proteinExistence type="predicted"/>
<organism evidence="3">
    <name type="scientific">Selaginella moellendorffii</name>
    <name type="common">Spikemoss</name>
    <dbReference type="NCBI Taxonomy" id="88036"/>
    <lineage>
        <taxon>Eukaryota</taxon>
        <taxon>Viridiplantae</taxon>
        <taxon>Streptophyta</taxon>
        <taxon>Embryophyta</taxon>
        <taxon>Tracheophyta</taxon>
        <taxon>Lycopodiopsida</taxon>
        <taxon>Selaginellales</taxon>
        <taxon>Selaginellaceae</taxon>
        <taxon>Selaginella</taxon>
    </lineage>
</organism>
<evidence type="ECO:0000256" key="1">
    <source>
        <dbReference type="SAM" id="MobiDB-lite"/>
    </source>
</evidence>
<dbReference type="HOGENOM" id="CLU_2268472_0_0_1"/>
<dbReference type="InParanoid" id="D8T3K4"/>
<name>D8T3K4_SELML</name>
<dbReference type="Proteomes" id="UP000001514">
    <property type="component" value="Unassembled WGS sequence"/>
</dbReference>